<protein>
    <submittedName>
        <fullName evidence="1">DUF3987 domain-containing protein</fullName>
    </submittedName>
</protein>
<gene>
    <name evidence="1" type="ORF">JQ615_41385</name>
</gene>
<dbReference type="Pfam" id="PF13148">
    <property type="entry name" value="DUF3987"/>
    <property type="match status" value="1"/>
</dbReference>
<evidence type="ECO:0000313" key="1">
    <source>
        <dbReference type="EMBL" id="MBR0801793.1"/>
    </source>
</evidence>
<dbReference type="RefSeq" id="WP_212495699.1">
    <property type="nucleotide sequence ID" value="NZ_JAFCJH010000109.1"/>
</dbReference>
<evidence type="ECO:0000313" key="2">
    <source>
        <dbReference type="Proteomes" id="UP001315278"/>
    </source>
</evidence>
<reference evidence="2" key="1">
    <citation type="journal article" date="2021" name="ISME J.">
        <title>Evolutionary origin and ecological implication of a unique nif island in free-living Bradyrhizobium lineages.</title>
        <authorList>
            <person name="Tao J."/>
        </authorList>
    </citation>
    <scope>NUCLEOTIDE SEQUENCE [LARGE SCALE GENOMIC DNA]</scope>
    <source>
        <strain evidence="2">SZCCT0434</strain>
    </source>
</reference>
<accession>A0ABS5FYA7</accession>
<organism evidence="1 2">
    <name type="scientific">Bradyrhizobium jicamae</name>
    <dbReference type="NCBI Taxonomy" id="280332"/>
    <lineage>
        <taxon>Bacteria</taxon>
        <taxon>Pseudomonadati</taxon>
        <taxon>Pseudomonadota</taxon>
        <taxon>Alphaproteobacteria</taxon>
        <taxon>Hyphomicrobiales</taxon>
        <taxon>Nitrobacteraceae</taxon>
        <taxon>Bradyrhizobium</taxon>
    </lineage>
</organism>
<name>A0ABS5FYA7_9BRAD</name>
<keyword evidence="2" id="KW-1185">Reference proteome</keyword>
<dbReference type="Proteomes" id="UP001315278">
    <property type="component" value="Unassembled WGS sequence"/>
</dbReference>
<sequence length="85" mass="9947">MGWANVDRYPDANARNVAWNTFERLADLSPAAIGADTDQFEAIPFLRFDDEAQRYFEEWREGLERKLRLASCIQLWKAIWPNIVS</sequence>
<proteinExistence type="predicted"/>
<comment type="caution">
    <text evidence="1">The sequence shown here is derived from an EMBL/GenBank/DDBJ whole genome shotgun (WGS) entry which is preliminary data.</text>
</comment>
<dbReference type="InterPro" id="IPR025048">
    <property type="entry name" value="DUF3987"/>
</dbReference>
<dbReference type="EMBL" id="JAFCJH010000109">
    <property type="protein sequence ID" value="MBR0801793.1"/>
    <property type="molecule type" value="Genomic_DNA"/>
</dbReference>